<name>A0AA36M648_CYLNA</name>
<feature type="region of interest" description="Disordered" evidence="1">
    <location>
        <begin position="214"/>
        <end position="277"/>
    </location>
</feature>
<evidence type="ECO:0000256" key="1">
    <source>
        <dbReference type="SAM" id="MobiDB-lite"/>
    </source>
</evidence>
<dbReference type="EMBL" id="CATQJL010000223">
    <property type="protein sequence ID" value="CAJ0598297.1"/>
    <property type="molecule type" value="Genomic_DNA"/>
</dbReference>
<evidence type="ECO:0000313" key="3">
    <source>
        <dbReference type="Proteomes" id="UP001176961"/>
    </source>
</evidence>
<organism evidence="2 3">
    <name type="scientific">Cylicocyclus nassatus</name>
    <name type="common">Nematode worm</name>
    <dbReference type="NCBI Taxonomy" id="53992"/>
    <lineage>
        <taxon>Eukaryota</taxon>
        <taxon>Metazoa</taxon>
        <taxon>Ecdysozoa</taxon>
        <taxon>Nematoda</taxon>
        <taxon>Chromadorea</taxon>
        <taxon>Rhabditida</taxon>
        <taxon>Rhabditina</taxon>
        <taxon>Rhabditomorpha</taxon>
        <taxon>Strongyloidea</taxon>
        <taxon>Strongylidae</taxon>
        <taxon>Cylicocyclus</taxon>
    </lineage>
</organism>
<reference evidence="2" key="1">
    <citation type="submission" date="2023-07" db="EMBL/GenBank/DDBJ databases">
        <authorList>
            <consortium name="CYATHOMIX"/>
        </authorList>
    </citation>
    <scope>NUCLEOTIDE SEQUENCE</scope>
    <source>
        <strain evidence="2">N/A</strain>
    </source>
</reference>
<protein>
    <submittedName>
        <fullName evidence="2">Uncharacterized protein</fullName>
    </submittedName>
</protein>
<accession>A0AA36M648</accession>
<evidence type="ECO:0000313" key="2">
    <source>
        <dbReference type="EMBL" id="CAJ0598297.1"/>
    </source>
</evidence>
<dbReference type="Proteomes" id="UP001176961">
    <property type="component" value="Unassembled WGS sequence"/>
</dbReference>
<keyword evidence="3" id="KW-1185">Reference proteome</keyword>
<comment type="caution">
    <text evidence="2">The sequence shown here is derived from an EMBL/GenBank/DDBJ whole genome shotgun (WGS) entry which is preliminary data.</text>
</comment>
<dbReference type="AlphaFoldDB" id="A0AA36M648"/>
<sequence length="277" mass="32007">MFWQTLWIFIFPVYTYYITSTWQLLDKLPPGVIEDGEMIQAVYVFKFPRYYWYDSCNFKIDVTLKYIIYPPSDIYDFCQMSSETHHDELKCRRRKQFLHSETWIQQTLGEYIYRAYLSDRLRSALYCIISRLPPIKFPTSSTTTATTTTTTTTTTTITTAATTATTTLTTTAKFTTVTEGTLATNEDKFIGVYDDYKEEKKVVARPRHERSICLRTDGERPNHPATSSQAKNREDKNGMQIMTATTKEAATDLWNNPEKMGTTAAMSSNSKEAIRFK</sequence>
<proteinExistence type="predicted"/>
<gene>
    <name evidence="2" type="ORF">CYNAS_LOCUS10280</name>
</gene>